<keyword evidence="3" id="KW-1185">Reference proteome</keyword>
<gene>
    <name evidence="2" type="primary">15</name>
    <name evidence="2" type="ORF">SEA_TFORTROY_15</name>
</gene>
<organism evidence="2 3">
    <name type="scientific">Arthrobacter phage TforTroy</name>
    <dbReference type="NCBI Taxonomy" id="3118973"/>
    <lineage>
        <taxon>Viruses</taxon>
        <taxon>Duplodnaviria</taxon>
        <taxon>Heunggongvirae</taxon>
        <taxon>Uroviricota</taxon>
        <taxon>Caudoviricetes</taxon>
        <taxon>Casidaviridae</taxon>
        <taxon>Yangvirus</taxon>
        <taxon>Yangvirus tfortroy</taxon>
    </lineage>
</organism>
<feature type="compositionally biased region" description="Basic and acidic residues" evidence="1">
    <location>
        <begin position="189"/>
        <end position="201"/>
    </location>
</feature>
<feature type="region of interest" description="Disordered" evidence="1">
    <location>
        <begin position="171"/>
        <end position="201"/>
    </location>
</feature>
<dbReference type="EMBL" id="PP208923">
    <property type="protein sequence ID" value="WVX88003.1"/>
    <property type="molecule type" value="Genomic_DNA"/>
</dbReference>
<dbReference type="Proteomes" id="UP001348773">
    <property type="component" value="Segment"/>
</dbReference>
<protein>
    <submittedName>
        <fullName evidence="2">Tail assembly chaperone</fullName>
    </submittedName>
</protein>
<name>A0ABZ2CMI5_9CAUD</name>
<evidence type="ECO:0000313" key="2">
    <source>
        <dbReference type="EMBL" id="WVX88003.1"/>
    </source>
</evidence>
<sequence length="201" mass="22261">MTTQKTPAAAEALGESIPFTFDGQDFTVLPSSEWSFDALEAYETGRVLAFLQEILDGDSYATLRAMKPKASVLGDFVIALQRAAGIAGKLGALVRLLREEPDVVEADLQRFYGVDLADYWRGELSPRRISVLIQQLPPTSATARHFANADGWDLHAFLLADLFQAFTGELHPARPMPQGPSSRYSQLRARLEEQKARLNRP</sequence>
<evidence type="ECO:0000256" key="1">
    <source>
        <dbReference type="SAM" id="MobiDB-lite"/>
    </source>
</evidence>
<accession>A0ABZ2CMI5</accession>
<proteinExistence type="predicted"/>
<evidence type="ECO:0000313" key="3">
    <source>
        <dbReference type="Proteomes" id="UP001348773"/>
    </source>
</evidence>
<reference evidence="2 3" key="1">
    <citation type="submission" date="2024-01" db="EMBL/GenBank/DDBJ databases">
        <authorList>
            <person name="Hatashita A.H."/>
            <person name="Torres-Espinosa M.A."/>
            <person name="Pham B."/>
            <person name="Scavetti A.M."/>
            <person name="West-Szucs J."/>
            <person name="Mao X."/>
            <person name="Saha A."/>
            <person name="Bartolome A.S."/>
            <person name="Rodriguez S.T."/>
            <person name="Vazquez G.A."/>
            <person name="Chang J.C."/>
            <person name="Sun X."/>
            <person name="Fields B."/>
            <person name="Taylor A."/>
            <person name="Mendoza A.Marie."/>
            <person name="Canio N.Luke."/>
            <person name="Parikh H."/>
            <person name="Kapinos A."/>
            <person name="Zorawik M."/>
            <person name="Garza D.R."/>
            <person name="Reddi K."/>
            <person name="Freise A.C."/>
            <person name="Garcia-Vedrenne A.E."/>
            <person name="Garlena R.A."/>
            <person name="Russell D.A."/>
            <person name="Jacobs-Sera D."/>
            <person name="Hatfull G.F."/>
        </authorList>
    </citation>
    <scope>NUCLEOTIDE SEQUENCE [LARGE SCALE GENOMIC DNA]</scope>
</reference>